<dbReference type="Gene3D" id="3.30.2010.10">
    <property type="entry name" value="Metalloproteases ('zincins'), catalytic domain"/>
    <property type="match status" value="1"/>
</dbReference>
<feature type="domain" description="YgjP-like metallopeptidase" evidence="2">
    <location>
        <begin position="97"/>
        <end position="155"/>
    </location>
</feature>
<dbReference type="Proteomes" id="UP000569329">
    <property type="component" value="Unassembled WGS sequence"/>
</dbReference>
<dbReference type="PANTHER" id="PTHR30399:SF1">
    <property type="entry name" value="UTP PYROPHOSPHATASE"/>
    <property type="match status" value="1"/>
</dbReference>
<dbReference type="RefSeq" id="WP_182542419.1">
    <property type="nucleotide sequence ID" value="NZ_JACGWZ010000001.1"/>
</dbReference>
<keyword evidence="4" id="KW-1185">Reference proteome</keyword>
<dbReference type="CDD" id="cd07344">
    <property type="entry name" value="M48_yhfN_like"/>
    <property type="match status" value="1"/>
</dbReference>
<organism evidence="3 4">
    <name type="scientific">Halosaccharopolyspora lacisalsi</name>
    <dbReference type="NCBI Taxonomy" id="1000566"/>
    <lineage>
        <taxon>Bacteria</taxon>
        <taxon>Bacillati</taxon>
        <taxon>Actinomycetota</taxon>
        <taxon>Actinomycetes</taxon>
        <taxon>Pseudonocardiales</taxon>
        <taxon>Pseudonocardiaceae</taxon>
        <taxon>Halosaccharopolyspora</taxon>
    </lineage>
</organism>
<feature type="region of interest" description="Disordered" evidence="1">
    <location>
        <begin position="1"/>
        <end position="21"/>
    </location>
</feature>
<evidence type="ECO:0000313" key="4">
    <source>
        <dbReference type="Proteomes" id="UP000569329"/>
    </source>
</evidence>
<evidence type="ECO:0000256" key="1">
    <source>
        <dbReference type="SAM" id="MobiDB-lite"/>
    </source>
</evidence>
<reference evidence="3 4" key="1">
    <citation type="submission" date="2020-07" db="EMBL/GenBank/DDBJ databases">
        <title>Sequencing the genomes of 1000 actinobacteria strains.</title>
        <authorList>
            <person name="Klenk H.-P."/>
        </authorList>
    </citation>
    <scope>NUCLEOTIDE SEQUENCE [LARGE SCALE GENOMIC DNA]</scope>
    <source>
        <strain evidence="3 4">DSM 45975</strain>
    </source>
</reference>
<sequence length="188" mass="21268">MKGQSAEPQVEVRRSKRRRRTVSAYRDGGTVVVLLPASMDEAEEEHWVADMLSRLRRSETRRRSSARYSDEALAARCRDLSEAYLDGRAVPEGIRWVAPMRTRWASCTPGTATIRVSRRLRNVPSWVLDYVLVHELAHLLEPGHGADFWKWVDRYPKTERAIGYLEGLSAAANLDLDDELDGATGSDS</sequence>
<dbReference type="PANTHER" id="PTHR30399">
    <property type="entry name" value="UNCHARACTERIZED PROTEIN YGJP"/>
    <property type="match status" value="1"/>
</dbReference>
<comment type="caution">
    <text evidence="3">The sequence shown here is derived from an EMBL/GenBank/DDBJ whole genome shotgun (WGS) entry which is preliminary data.</text>
</comment>
<dbReference type="AlphaFoldDB" id="A0A839DW71"/>
<dbReference type="Pfam" id="PF01863">
    <property type="entry name" value="YgjP-like"/>
    <property type="match status" value="1"/>
</dbReference>
<accession>A0A839DW71</accession>
<proteinExistence type="predicted"/>
<dbReference type="EMBL" id="JACGWZ010000001">
    <property type="protein sequence ID" value="MBA8823028.1"/>
    <property type="molecule type" value="Genomic_DNA"/>
</dbReference>
<gene>
    <name evidence="3" type="ORF">FHX42_000357</name>
</gene>
<dbReference type="InterPro" id="IPR002725">
    <property type="entry name" value="YgjP-like_metallopeptidase"/>
</dbReference>
<evidence type="ECO:0000313" key="3">
    <source>
        <dbReference type="EMBL" id="MBA8823028.1"/>
    </source>
</evidence>
<protein>
    <recommendedName>
        <fullName evidence="2">YgjP-like metallopeptidase domain-containing protein</fullName>
    </recommendedName>
</protein>
<dbReference type="InterPro" id="IPR053136">
    <property type="entry name" value="UTP_pyrophosphatase-like"/>
</dbReference>
<evidence type="ECO:0000259" key="2">
    <source>
        <dbReference type="Pfam" id="PF01863"/>
    </source>
</evidence>
<name>A0A839DW71_9PSEU</name>